<accession>A0A0S1SPT0</accession>
<reference evidence="3" key="1">
    <citation type="submission" date="2015-10" db="EMBL/GenBank/DDBJ databases">
        <title>Analysis of five complete genome sequences for members of the class Peribacteria in the recently recognized Peregrinibacteria bacterial phylum.</title>
        <authorList>
            <person name="Anantharaman K."/>
            <person name="Brown C.T."/>
            <person name="Burstein D."/>
            <person name="Castelle C.J."/>
            <person name="Probst A.J."/>
            <person name="Thomas B.C."/>
            <person name="Williams K.H."/>
            <person name="Banfield J.F."/>
        </authorList>
    </citation>
    <scope>NUCLEOTIDE SEQUENCE [LARGE SCALE GENOMIC DNA]</scope>
</reference>
<evidence type="ECO:0000313" key="2">
    <source>
        <dbReference type="EMBL" id="ALM13397.1"/>
    </source>
</evidence>
<accession>A0A0S1STG5</accession>
<dbReference type="Proteomes" id="UP000069135">
    <property type="component" value="Chromosome"/>
</dbReference>
<keyword evidence="1" id="KW-0812">Transmembrane</keyword>
<reference evidence="2 3" key="2">
    <citation type="journal article" date="2016" name="PeerJ">
        <title>Analysis of five complete genome sequences for members of the class Peribacteria in the recently recognized Peregrinibacteria bacterial phylum.</title>
        <authorList>
            <person name="Anantharaman K."/>
            <person name="Brown C.T."/>
            <person name="Burstein D."/>
            <person name="Castelle C.J."/>
            <person name="Probst A.J."/>
            <person name="Thomas B.C."/>
            <person name="Williams K.H."/>
            <person name="Banfield J.F."/>
        </authorList>
    </citation>
    <scope>NUCLEOTIDE SEQUENCE [LARGE SCALE GENOMIC DNA]</scope>
    <source>
        <strain evidence="2">RIFOXYD1_FULL_PER-ii_59_16</strain>
    </source>
</reference>
<dbReference type="STRING" id="1735162.PeribacterB2_0724"/>
<dbReference type="AlphaFoldDB" id="A0A0S1SC04"/>
<accession>A0A0S1SC04</accession>
<proteinExistence type="predicted"/>
<sequence length="85" mass="9415">MSIFLGLVGIVFSVSLVIYRERVAEMIGAGEWMEYVGGVYNFVILVAVFVFFFSVASLTGTLDIFLTPIRYLLPTPSPDTTLDMP</sequence>
<keyword evidence="1" id="KW-0472">Membrane</keyword>
<organism evidence="2 3">
    <name type="scientific">Candidatus Peribacter riflensis</name>
    <dbReference type="NCBI Taxonomy" id="1735162"/>
    <lineage>
        <taxon>Bacteria</taxon>
        <taxon>Candidatus Peregrinibacteriota</taxon>
        <taxon>Candidatus Peribacteria</taxon>
        <taxon>Candidatus Peribacterales</taxon>
        <taxon>Candidatus Peribacteraceae</taxon>
        <taxon>Candidatus Peribacter</taxon>
    </lineage>
</organism>
<dbReference type="EMBL" id="CP013065">
    <property type="protein sequence ID" value="ALM13397.1"/>
    <property type="molecule type" value="Genomic_DNA"/>
</dbReference>
<protein>
    <submittedName>
        <fullName evidence="2">Uncharacterized protein</fullName>
    </submittedName>
</protein>
<accession>A0A0S1SVB3</accession>
<gene>
    <name evidence="2" type="ORF">PeribacterD1_0724</name>
</gene>
<dbReference type="KEGG" id="prf:PeribacterA2_0723"/>
<evidence type="ECO:0000256" key="1">
    <source>
        <dbReference type="SAM" id="Phobius"/>
    </source>
</evidence>
<evidence type="ECO:0000313" key="3">
    <source>
        <dbReference type="Proteomes" id="UP000069135"/>
    </source>
</evidence>
<keyword evidence="1" id="KW-1133">Transmembrane helix</keyword>
<feature type="transmembrane region" description="Helical" evidence="1">
    <location>
        <begin position="44"/>
        <end position="66"/>
    </location>
</feature>
<name>A0A0S1SC04_9BACT</name>
<accession>A0A0S1SKX6</accession>